<dbReference type="EMBL" id="PPXD01000026">
    <property type="protein sequence ID" value="POH62601.1"/>
    <property type="molecule type" value="Genomic_DNA"/>
</dbReference>
<keyword evidence="1" id="KW-0812">Transmembrane</keyword>
<gene>
    <name evidence="2" type="ORF">C3B61_17325</name>
</gene>
<evidence type="ECO:0000256" key="1">
    <source>
        <dbReference type="SAM" id="Phobius"/>
    </source>
</evidence>
<feature type="transmembrane region" description="Helical" evidence="1">
    <location>
        <begin position="194"/>
        <end position="211"/>
    </location>
</feature>
<dbReference type="Pfam" id="PF06197">
    <property type="entry name" value="DUF998"/>
    <property type="match status" value="1"/>
</dbReference>
<feature type="transmembrane region" description="Helical" evidence="1">
    <location>
        <begin position="66"/>
        <end position="87"/>
    </location>
</feature>
<dbReference type="Proteomes" id="UP000237340">
    <property type="component" value="Unassembled WGS sequence"/>
</dbReference>
<feature type="transmembrane region" description="Helical" evidence="1">
    <location>
        <begin position="99"/>
        <end position="118"/>
    </location>
</feature>
<feature type="transmembrane region" description="Helical" evidence="1">
    <location>
        <begin position="124"/>
        <end position="145"/>
    </location>
</feature>
<organism evidence="2 3">
    <name type="scientific">Cryobacterium zongtaii</name>
    <dbReference type="NCBI Taxonomy" id="1259217"/>
    <lineage>
        <taxon>Bacteria</taxon>
        <taxon>Bacillati</taxon>
        <taxon>Actinomycetota</taxon>
        <taxon>Actinomycetes</taxon>
        <taxon>Micrococcales</taxon>
        <taxon>Microbacteriaceae</taxon>
        <taxon>Cryobacterium</taxon>
    </lineage>
</organism>
<name>A0A2S3ZAN8_9MICO</name>
<evidence type="ECO:0000313" key="3">
    <source>
        <dbReference type="Proteomes" id="UP000237340"/>
    </source>
</evidence>
<dbReference type="AlphaFoldDB" id="A0A2S3ZAN8"/>
<keyword evidence="3" id="KW-1185">Reference proteome</keyword>
<keyword evidence="1" id="KW-0472">Membrane</keyword>
<protein>
    <submittedName>
        <fullName evidence="2">DUF998 domain-containing protein</fullName>
    </submittedName>
</protein>
<sequence>MTRLRWGALLWIAGLVTVPAQLIAAAQWPQRYSWTSNLISDLGVTTCDTFDVGTRVERYICSPAHLLVNGSFIVVGATLLIGSLLLWSAWPRLRTGRVAMAFLAAGGVFVMLVGVFPWDTHPEAHNVVALAQAVTQWGGMILLAVASRGNSAAHWISALTIGSLLVSVLGFVLFVDVLGGGSVQALGRGLIERVAFDTLTLWSAVVGFVLLKTSTRTSTGVGASRLGRLLRSR</sequence>
<proteinExistence type="predicted"/>
<dbReference type="RefSeq" id="WP_103461733.1">
    <property type="nucleotide sequence ID" value="NZ_PPXD01000026.1"/>
</dbReference>
<evidence type="ECO:0000313" key="2">
    <source>
        <dbReference type="EMBL" id="POH62601.1"/>
    </source>
</evidence>
<comment type="caution">
    <text evidence="2">The sequence shown here is derived from an EMBL/GenBank/DDBJ whole genome shotgun (WGS) entry which is preliminary data.</text>
</comment>
<keyword evidence="1" id="KW-1133">Transmembrane helix</keyword>
<reference evidence="2 3" key="1">
    <citation type="submission" date="2018-01" db="EMBL/GenBank/DDBJ databases">
        <title>Cryobacterium sp. nov., from glaciers in China.</title>
        <authorList>
            <person name="Liu Q."/>
            <person name="Xin Y.-H."/>
        </authorList>
    </citation>
    <scope>NUCLEOTIDE SEQUENCE [LARGE SCALE GENOMIC DNA]</scope>
    <source>
        <strain evidence="2 3">TMN-42</strain>
    </source>
</reference>
<feature type="transmembrane region" description="Helical" evidence="1">
    <location>
        <begin position="152"/>
        <end position="174"/>
    </location>
</feature>
<accession>A0A2S3ZAN8</accession>
<dbReference type="InterPro" id="IPR009339">
    <property type="entry name" value="DUF998"/>
</dbReference>